<evidence type="ECO:0000313" key="3">
    <source>
        <dbReference type="Proteomes" id="UP000245771"/>
    </source>
</evidence>
<name>A0A316VJH7_9BASI</name>
<sequence>MSGAVNSPQTAAPLVPNLLPGGFHRFRPVSDADDFPNEETNLARPLTDSVITIRIIKSFAYRSMKALVLQHVDITKMTVDQLRSHCQQEVRTNSVFKAFRSFADKLDTLKIYTRAHGAKTTNLIINLDRPDWILEDGTKTLLELGLENEAELSLFNRADYEEFIQNPETKW</sequence>
<dbReference type="AlphaFoldDB" id="A0A316VJH7"/>
<dbReference type="OrthoDB" id="937at2759"/>
<keyword evidence="3" id="KW-1185">Reference proteome</keyword>
<dbReference type="InParanoid" id="A0A316VJH7"/>
<evidence type="ECO:0000313" key="2">
    <source>
        <dbReference type="EMBL" id="PWN37837.1"/>
    </source>
</evidence>
<protein>
    <recommendedName>
        <fullName evidence="4">Cytoplasmic protein</fullName>
    </recommendedName>
</protein>
<proteinExistence type="inferred from homology"/>
<reference evidence="2 3" key="1">
    <citation type="journal article" date="2018" name="Mol. Biol. Evol.">
        <title>Broad Genomic Sampling Reveals a Smut Pathogenic Ancestry of the Fungal Clade Ustilaginomycotina.</title>
        <authorList>
            <person name="Kijpornyongpan T."/>
            <person name="Mondo S.J."/>
            <person name="Barry K."/>
            <person name="Sandor L."/>
            <person name="Lee J."/>
            <person name="Lipzen A."/>
            <person name="Pangilinan J."/>
            <person name="LaButti K."/>
            <person name="Hainaut M."/>
            <person name="Henrissat B."/>
            <person name="Grigoriev I.V."/>
            <person name="Spatafora J.W."/>
            <person name="Aime M.C."/>
        </authorList>
    </citation>
    <scope>NUCLEOTIDE SEQUENCE [LARGE SCALE GENOMIC DNA]</scope>
    <source>
        <strain evidence="2 3">MCA 3882</strain>
    </source>
</reference>
<dbReference type="InterPro" id="IPR018794">
    <property type="entry name" value="UPF0538"/>
</dbReference>
<accession>A0A316VJH7</accession>
<gene>
    <name evidence="2" type="ORF">FA14DRAFT_166841</name>
</gene>
<dbReference type="PANTHER" id="PTHR18444:SF9">
    <property type="entry name" value="UPF0538 PROTEIN C2ORF76"/>
    <property type="match status" value="1"/>
</dbReference>
<dbReference type="PANTHER" id="PTHR18444">
    <property type="entry name" value="UPF0538 FAMILY MEMBER"/>
    <property type="match status" value="1"/>
</dbReference>
<dbReference type="Pfam" id="PF10209">
    <property type="entry name" value="DUF2340"/>
    <property type="match status" value="1"/>
</dbReference>
<dbReference type="Proteomes" id="UP000245771">
    <property type="component" value="Unassembled WGS sequence"/>
</dbReference>
<organism evidence="2 3">
    <name type="scientific">Meira miltonrushii</name>
    <dbReference type="NCBI Taxonomy" id="1280837"/>
    <lineage>
        <taxon>Eukaryota</taxon>
        <taxon>Fungi</taxon>
        <taxon>Dikarya</taxon>
        <taxon>Basidiomycota</taxon>
        <taxon>Ustilaginomycotina</taxon>
        <taxon>Exobasidiomycetes</taxon>
        <taxon>Exobasidiales</taxon>
        <taxon>Brachybasidiaceae</taxon>
        <taxon>Meira</taxon>
    </lineage>
</organism>
<dbReference type="FunCoup" id="A0A316VJH7">
    <property type="interactions" value="17"/>
</dbReference>
<evidence type="ECO:0008006" key="4">
    <source>
        <dbReference type="Google" id="ProtNLM"/>
    </source>
</evidence>
<evidence type="ECO:0000256" key="1">
    <source>
        <dbReference type="ARBA" id="ARBA00007176"/>
    </source>
</evidence>
<dbReference type="EMBL" id="KZ819602">
    <property type="protein sequence ID" value="PWN37837.1"/>
    <property type="molecule type" value="Genomic_DNA"/>
</dbReference>
<dbReference type="GeneID" id="37021830"/>
<comment type="similarity">
    <text evidence="1">Belongs to the UPF0538 family.</text>
</comment>
<dbReference type="RefSeq" id="XP_025358139.1">
    <property type="nucleotide sequence ID" value="XM_025500049.1"/>
</dbReference>